<evidence type="ECO:0000256" key="1">
    <source>
        <dbReference type="ARBA" id="ARBA00010617"/>
    </source>
</evidence>
<dbReference type="InterPro" id="IPR036396">
    <property type="entry name" value="Cyt_P450_sf"/>
</dbReference>
<evidence type="ECO:0000313" key="3">
    <source>
        <dbReference type="EMBL" id="MBE1460618.1"/>
    </source>
</evidence>
<dbReference type="PROSITE" id="PS00086">
    <property type="entry name" value="CYTOCHROME_P450"/>
    <property type="match status" value="1"/>
</dbReference>
<dbReference type="RefSeq" id="WP_191267769.1">
    <property type="nucleotide sequence ID" value="NZ_BMXJ01000001.1"/>
</dbReference>
<evidence type="ECO:0000313" key="4">
    <source>
        <dbReference type="Proteomes" id="UP000598217"/>
    </source>
</evidence>
<dbReference type="Proteomes" id="UP000598217">
    <property type="component" value="Unassembled WGS sequence"/>
</dbReference>
<feature type="region of interest" description="Disordered" evidence="2">
    <location>
        <begin position="418"/>
        <end position="442"/>
    </location>
</feature>
<dbReference type="PANTHER" id="PTHR46696">
    <property type="entry name" value="P450, PUTATIVE (EUROFUNG)-RELATED"/>
    <property type="match status" value="1"/>
</dbReference>
<name>A0ABR9HNS3_9ACTN</name>
<organism evidence="3 4">
    <name type="scientific">Nocardiopsis terrae</name>
    <dbReference type="NCBI Taxonomy" id="372655"/>
    <lineage>
        <taxon>Bacteria</taxon>
        <taxon>Bacillati</taxon>
        <taxon>Actinomycetota</taxon>
        <taxon>Actinomycetes</taxon>
        <taxon>Streptosporangiales</taxon>
        <taxon>Nocardiopsidaceae</taxon>
        <taxon>Nocardiopsis</taxon>
    </lineage>
</organism>
<sequence length="462" mass="50096">MTTTRHDQGDTAPASARGCPGDVTRLYGTTPPGGRDALWERLREQHGPVAPVELEPGVHAWLLLDYQENLTLLQQPHLFSRDTRHWREAVEGRVDLAKTLPLMSWHPSALYADGAEHARLRTPIMDALARVDMTEVAHTVRLLADERVDAFTAAGVADLIGEYAGRLPVLVVNRLFGLPDSYGHMLGDLTTDVFGEDAARADDAITRMQQYFAGLVARKADKPGPDLATWMLEHPVGLAPDEVAYQAALMVSASHMPTTHLIGNTMRTLLTDDRIRSAHADARLSTHDLLDHVMWTDTPFQILAGRIALQDVRIGQARIRAGDALLVGIDAAHRDPAVRRGPADPGTGAAVGSRAHLVFGAGPHSCPARGLGRLVASTAVDVLQERLGGLRLAVPPEELRLVPSAFLRGLRELPVTFTPGSPVGRGSAPTRQTARVPAVAEEEQPPEDLLGRLLSWWRGLGR</sequence>
<comment type="similarity">
    <text evidence="1">Belongs to the cytochrome P450 family.</text>
</comment>
<proteinExistence type="inferred from homology"/>
<dbReference type="Gene3D" id="1.10.630.10">
    <property type="entry name" value="Cytochrome P450"/>
    <property type="match status" value="1"/>
</dbReference>
<dbReference type="PANTHER" id="PTHR46696:SF1">
    <property type="entry name" value="CYTOCHROME P450 YJIB-RELATED"/>
    <property type="match status" value="1"/>
</dbReference>
<evidence type="ECO:0000256" key="2">
    <source>
        <dbReference type="SAM" id="MobiDB-lite"/>
    </source>
</evidence>
<feature type="region of interest" description="Disordered" evidence="2">
    <location>
        <begin position="1"/>
        <end position="31"/>
    </location>
</feature>
<gene>
    <name evidence="3" type="ORF">H4W79_004832</name>
</gene>
<accession>A0ABR9HNS3</accession>
<dbReference type="InterPro" id="IPR002397">
    <property type="entry name" value="Cyt_P450_B"/>
</dbReference>
<dbReference type="EMBL" id="JADBDY010000001">
    <property type="protein sequence ID" value="MBE1460618.1"/>
    <property type="molecule type" value="Genomic_DNA"/>
</dbReference>
<protein>
    <submittedName>
        <fullName evidence="3">Cytochrome P450</fullName>
    </submittedName>
</protein>
<reference evidence="3 4" key="1">
    <citation type="submission" date="2020-10" db="EMBL/GenBank/DDBJ databases">
        <title>Sequencing the genomes of 1000 actinobacteria strains.</title>
        <authorList>
            <person name="Klenk H.-P."/>
        </authorList>
    </citation>
    <scope>NUCLEOTIDE SEQUENCE [LARGE SCALE GENOMIC DNA]</scope>
    <source>
        <strain evidence="3 4">DSM 45157</strain>
    </source>
</reference>
<comment type="caution">
    <text evidence="3">The sequence shown here is derived from an EMBL/GenBank/DDBJ whole genome shotgun (WGS) entry which is preliminary data.</text>
</comment>
<dbReference type="InterPro" id="IPR017972">
    <property type="entry name" value="Cyt_P450_CS"/>
</dbReference>
<keyword evidence="4" id="KW-1185">Reference proteome</keyword>
<dbReference type="PRINTS" id="PR00359">
    <property type="entry name" value="BP450"/>
</dbReference>
<dbReference type="SUPFAM" id="SSF48264">
    <property type="entry name" value="Cytochrome P450"/>
    <property type="match status" value="1"/>
</dbReference>